<name>A0A8J4YUC8_CHIOP</name>
<feature type="region of interest" description="Disordered" evidence="1">
    <location>
        <begin position="19"/>
        <end position="95"/>
    </location>
</feature>
<evidence type="ECO:0000313" key="3">
    <source>
        <dbReference type="Proteomes" id="UP000770661"/>
    </source>
</evidence>
<sequence>MEEDYWTLDEWKILSKRPKNKLCEVTPAEKTDEPCKKRKQTPKEKRCASWSRHSGLSHQVQPPPPNRAANTSTSSSDAGIASPPKRLKTRGHEVRPIPDLVGALTRTGVSAVQALRIVAAYGHK</sequence>
<reference evidence="2" key="1">
    <citation type="submission" date="2020-07" db="EMBL/GenBank/DDBJ databases">
        <title>The High-quality genome of the commercially important snow crab, Chionoecetes opilio.</title>
        <authorList>
            <person name="Jeong J.-H."/>
            <person name="Ryu S."/>
        </authorList>
    </citation>
    <scope>NUCLEOTIDE SEQUENCE</scope>
    <source>
        <strain evidence="2">MADBK_172401_WGS</strain>
        <tissue evidence="2">Digestive gland</tissue>
    </source>
</reference>
<feature type="compositionally biased region" description="Polar residues" evidence="1">
    <location>
        <begin position="51"/>
        <end position="60"/>
    </location>
</feature>
<gene>
    <name evidence="2" type="ORF">GWK47_035021</name>
</gene>
<dbReference type="Proteomes" id="UP000770661">
    <property type="component" value="Unassembled WGS sequence"/>
</dbReference>
<dbReference type="OrthoDB" id="7667520at2759"/>
<evidence type="ECO:0000313" key="2">
    <source>
        <dbReference type="EMBL" id="KAG0727265.1"/>
    </source>
</evidence>
<comment type="caution">
    <text evidence="2">The sequence shown here is derived from an EMBL/GenBank/DDBJ whole genome shotgun (WGS) entry which is preliminary data.</text>
</comment>
<proteinExistence type="predicted"/>
<protein>
    <submittedName>
        <fullName evidence="2">Uncharacterized protein</fullName>
    </submittedName>
</protein>
<organism evidence="2 3">
    <name type="scientific">Chionoecetes opilio</name>
    <name type="common">Atlantic snow crab</name>
    <name type="synonym">Cancer opilio</name>
    <dbReference type="NCBI Taxonomy" id="41210"/>
    <lineage>
        <taxon>Eukaryota</taxon>
        <taxon>Metazoa</taxon>
        <taxon>Ecdysozoa</taxon>
        <taxon>Arthropoda</taxon>
        <taxon>Crustacea</taxon>
        <taxon>Multicrustacea</taxon>
        <taxon>Malacostraca</taxon>
        <taxon>Eumalacostraca</taxon>
        <taxon>Eucarida</taxon>
        <taxon>Decapoda</taxon>
        <taxon>Pleocyemata</taxon>
        <taxon>Brachyura</taxon>
        <taxon>Eubrachyura</taxon>
        <taxon>Majoidea</taxon>
        <taxon>Majidae</taxon>
        <taxon>Chionoecetes</taxon>
    </lineage>
</organism>
<feature type="compositionally biased region" description="Polar residues" evidence="1">
    <location>
        <begin position="68"/>
        <end position="77"/>
    </location>
</feature>
<evidence type="ECO:0000256" key="1">
    <source>
        <dbReference type="SAM" id="MobiDB-lite"/>
    </source>
</evidence>
<feature type="compositionally biased region" description="Basic and acidic residues" evidence="1">
    <location>
        <begin position="27"/>
        <end position="47"/>
    </location>
</feature>
<accession>A0A8J4YUC8</accession>
<keyword evidence="3" id="KW-1185">Reference proteome</keyword>
<dbReference type="AlphaFoldDB" id="A0A8J4YUC8"/>
<dbReference type="EMBL" id="JACEEZ010003587">
    <property type="protein sequence ID" value="KAG0727265.1"/>
    <property type="molecule type" value="Genomic_DNA"/>
</dbReference>